<comment type="caution">
    <text evidence="1">The sequence shown here is derived from an EMBL/GenBank/DDBJ whole genome shotgun (WGS) entry which is preliminary data.</text>
</comment>
<gene>
    <name evidence="1" type="ORF">CHRIB12_LOCUS20131</name>
</gene>
<proteinExistence type="predicted"/>
<reference evidence="1" key="1">
    <citation type="submission" date="2020-05" db="EMBL/GenBank/DDBJ databases">
        <authorList>
            <person name="Rincon C."/>
            <person name="Sanders R I."/>
            <person name="Robbins C."/>
            <person name="Chaturvedi A."/>
        </authorList>
    </citation>
    <scope>NUCLEOTIDE SEQUENCE</scope>
    <source>
        <strain evidence="1">CHB12</strain>
    </source>
</reference>
<accession>A0A915ZU90</accession>
<sequence>MLNVSGETVLRLAKCFAHLGFGFGHSETGETSKTKMSRAHSLIAFTARCLSVLIETFGGQLLAKCV</sequence>
<name>A0A915ZU90_9GLOM</name>
<organism evidence="1 2">
    <name type="scientific">Rhizophagus irregularis</name>
    <dbReference type="NCBI Taxonomy" id="588596"/>
    <lineage>
        <taxon>Eukaryota</taxon>
        <taxon>Fungi</taxon>
        <taxon>Fungi incertae sedis</taxon>
        <taxon>Mucoromycota</taxon>
        <taxon>Glomeromycotina</taxon>
        <taxon>Glomeromycetes</taxon>
        <taxon>Glomerales</taxon>
        <taxon>Glomeraceae</taxon>
        <taxon>Rhizophagus</taxon>
    </lineage>
</organism>
<dbReference type="OrthoDB" id="10437101at2759"/>
<dbReference type="Proteomes" id="UP000684084">
    <property type="component" value="Unassembled WGS sequence"/>
</dbReference>
<protein>
    <submittedName>
        <fullName evidence="1">Uncharacterized protein</fullName>
    </submittedName>
</protein>
<dbReference type="AlphaFoldDB" id="A0A915ZU90"/>
<evidence type="ECO:0000313" key="2">
    <source>
        <dbReference type="Proteomes" id="UP000684084"/>
    </source>
</evidence>
<dbReference type="EMBL" id="CAGKOT010000058">
    <property type="protein sequence ID" value="CAB5387398.1"/>
    <property type="molecule type" value="Genomic_DNA"/>
</dbReference>
<evidence type="ECO:0000313" key="1">
    <source>
        <dbReference type="EMBL" id="CAB5387398.1"/>
    </source>
</evidence>